<dbReference type="InterPro" id="IPR001173">
    <property type="entry name" value="Glyco_trans_2-like"/>
</dbReference>
<evidence type="ECO:0000313" key="4">
    <source>
        <dbReference type="EMBL" id="PYE13102.1"/>
    </source>
</evidence>
<dbReference type="AlphaFoldDB" id="A0A318RFL9"/>
<evidence type="ECO:0000256" key="2">
    <source>
        <dbReference type="SAM" id="Phobius"/>
    </source>
</evidence>
<dbReference type="InterPro" id="IPR023981">
    <property type="entry name" value="MftF"/>
</dbReference>
<keyword evidence="5" id="KW-1185">Reference proteome</keyword>
<feature type="region of interest" description="Disordered" evidence="1">
    <location>
        <begin position="1"/>
        <end position="32"/>
    </location>
</feature>
<comment type="caution">
    <text evidence="4">The sequence shown here is derived from an EMBL/GenBank/DDBJ whole genome shotgun (WGS) entry which is preliminary data.</text>
</comment>
<keyword evidence="2" id="KW-0472">Membrane</keyword>
<dbReference type="GO" id="GO:0016740">
    <property type="term" value="F:transferase activity"/>
    <property type="evidence" value="ECO:0007669"/>
    <property type="project" value="UniProtKB-KW"/>
</dbReference>
<evidence type="ECO:0000313" key="5">
    <source>
        <dbReference type="Proteomes" id="UP000247591"/>
    </source>
</evidence>
<sequence length="499" mass="53345">MISDQGNRSDATAATEQAVSAGPGAALPPTGFQVQIDPHCTVSDDRRHIVGGSPLRLLNLSEVAGGLLDADGRLMVSNRLTSQLARKLLDAGVGHPRPMFGPSETDITVVVPVRNNQSGIDRLLPRLTGHRVVIVDDGSTAPVRAPGATVLRTERSEGPAAARNRGAALAETELLAFLDSDVVPEHDWLTKLVGHFSDPKVALVAPRIVALEPGGGATSRYEALCSSLDMGRREGPIAPRSRIPYVPSAAMVVRRSCFEGFDETMEVAEDVDLCWRLHENGWSLRYDPIATVAHDHRSRLSKSLDRKRYYGTGAALLSGRHPGLGAPLALTVPMAAAMAALVTGTAWGVLAALVVFGVIGGRLHRRVSPMPDAARMAAKLTAQSVGFGLLQSASALCRHYWPLSFLLALVSKRFRNLLLAVAVGEAAYEWVRLELLNPEPGARVGWWRFIALKRLDDLAYGTGLWQGALAGRSADALYPRISNSVTTESRPSATRSGVG</sequence>
<dbReference type="InterPro" id="IPR029044">
    <property type="entry name" value="Nucleotide-diphossugar_trans"/>
</dbReference>
<dbReference type="Proteomes" id="UP000247591">
    <property type="component" value="Unassembled WGS sequence"/>
</dbReference>
<dbReference type="PANTHER" id="PTHR43646">
    <property type="entry name" value="GLYCOSYLTRANSFERASE"/>
    <property type="match status" value="1"/>
</dbReference>
<dbReference type="SUPFAM" id="SSF53448">
    <property type="entry name" value="Nucleotide-diphospho-sugar transferases"/>
    <property type="match status" value="1"/>
</dbReference>
<dbReference type="NCBIfam" id="TIGR03965">
    <property type="entry name" value="mycofact_glyco"/>
    <property type="match status" value="1"/>
</dbReference>
<keyword evidence="4" id="KW-0808">Transferase</keyword>
<dbReference type="RefSeq" id="WP_342766757.1">
    <property type="nucleotide sequence ID" value="NZ_QJSP01000018.1"/>
</dbReference>
<keyword evidence="2" id="KW-0812">Transmembrane</keyword>
<gene>
    <name evidence="4" type="ORF">DFR67_11841</name>
</gene>
<dbReference type="Pfam" id="PF00535">
    <property type="entry name" value="Glycos_transf_2"/>
    <property type="match status" value="1"/>
</dbReference>
<dbReference type="PANTHER" id="PTHR43646:SF6">
    <property type="entry name" value="PRE-MYCOFACTOCIN GLYCOSYLTRANSFERASE"/>
    <property type="match status" value="1"/>
</dbReference>
<protein>
    <submittedName>
        <fullName evidence="4">Mycofactocin system glycosyltransferase</fullName>
    </submittedName>
</protein>
<dbReference type="EMBL" id="QJSP01000018">
    <property type="protein sequence ID" value="PYE13102.1"/>
    <property type="molecule type" value="Genomic_DNA"/>
</dbReference>
<accession>A0A318RFL9</accession>
<name>A0A318RFL9_WILLI</name>
<proteinExistence type="predicted"/>
<reference evidence="4 5" key="1">
    <citation type="submission" date="2018-06" db="EMBL/GenBank/DDBJ databases">
        <title>Genomic Encyclopedia of Type Strains, Phase IV (KMG-IV): sequencing the most valuable type-strain genomes for metagenomic binning, comparative biology and taxonomic classification.</title>
        <authorList>
            <person name="Goeker M."/>
        </authorList>
    </citation>
    <scope>NUCLEOTIDE SEQUENCE [LARGE SCALE GENOMIC DNA]</scope>
    <source>
        <strain evidence="4 5">DSM 45521</strain>
    </source>
</reference>
<evidence type="ECO:0000256" key="1">
    <source>
        <dbReference type="SAM" id="MobiDB-lite"/>
    </source>
</evidence>
<dbReference type="Gene3D" id="3.90.550.10">
    <property type="entry name" value="Spore Coat Polysaccharide Biosynthesis Protein SpsA, Chain A"/>
    <property type="match status" value="1"/>
</dbReference>
<feature type="domain" description="Glycosyltransferase 2-like" evidence="3">
    <location>
        <begin position="108"/>
        <end position="258"/>
    </location>
</feature>
<evidence type="ECO:0000259" key="3">
    <source>
        <dbReference type="Pfam" id="PF00535"/>
    </source>
</evidence>
<keyword evidence="2" id="KW-1133">Transmembrane helix</keyword>
<organism evidence="4 5">
    <name type="scientific">Williamsia limnetica</name>
    <dbReference type="NCBI Taxonomy" id="882452"/>
    <lineage>
        <taxon>Bacteria</taxon>
        <taxon>Bacillati</taxon>
        <taxon>Actinomycetota</taxon>
        <taxon>Actinomycetes</taxon>
        <taxon>Mycobacteriales</taxon>
        <taxon>Nocardiaceae</taxon>
        <taxon>Williamsia</taxon>
    </lineage>
</organism>
<feature type="transmembrane region" description="Helical" evidence="2">
    <location>
        <begin position="334"/>
        <end position="360"/>
    </location>
</feature>
<feature type="compositionally biased region" description="Polar residues" evidence="1">
    <location>
        <begin position="1"/>
        <end position="18"/>
    </location>
</feature>